<reference evidence="2" key="1">
    <citation type="journal article" date="2023" name="Nat. Plants">
        <title>Single-cell RNA sequencing provides a high-resolution roadmap for understanding the multicellular compartmentation of specialized metabolism.</title>
        <authorList>
            <person name="Sun S."/>
            <person name="Shen X."/>
            <person name="Li Y."/>
            <person name="Li Y."/>
            <person name="Wang S."/>
            <person name="Li R."/>
            <person name="Zhang H."/>
            <person name="Shen G."/>
            <person name="Guo B."/>
            <person name="Wei J."/>
            <person name="Xu J."/>
            <person name="St-Pierre B."/>
            <person name="Chen S."/>
            <person name="Sun C."/>
        </authorList>
    </citation>
    <scope>NUCLEOTIDE SEQUENCE [LARGE SCALE GENOMIC DNA]</scope>
</reference>
<keyword evidence="2" id="KW-1185">Reference proteome</keyword>
<proteinExistence type="predicted"/>
<organism evidence="1 2">
    <name type="scientific">Catharanthus roseus</name>
    <name type="common">Madagascar periwinkle</name>
    <name type="synonym">Vinca rosea</name>
    <dbReference type="NCBI Taxonomy" id="4058"/>
    <lineage>
        <taxon>Eukaryota</taxon>
        <taxon>Viridiplantae</taxon>
        <taxon>Streptophyta</taxon>
        <taxon>Embryophyta</taxon>
        <taxon>Tracheophyta</taxon>
        <taxon>Spermatophyta</taxon>
        <taxon>Magnoliopsida</taxon>
        <taxon>eudicotyledons</taxon>
        <taxon>Gunneridae</taxon>
        <taxon>Pentapetalae</taxon>
        <taxon>asterids</taxon>
        <taxon>lamiids</taxon>
        <taxon>Gentianales</taxon>
        <taxon>Apocynaceae</taxon>
        <taxon>Rauvolfioideae</taxon>
        <taxon>Vinceae</taxon>
        <taxon>Catharanthinae</taxon>
        <taxon>Catharanthus</taxon>
    </lineage>
</organism>
<gene>
    <name evidence="1" type="ORF">M9H77_02618</name>
</gene>
<evidence type="ECO:0000313" key="2">
    <source>
        <dbReference type="Proteomes" id="UP001060085"/>
    </source>
</evidence>
<sequence length="251" mass="28412">MDYLLFFVLSCQEQLKEFDDPSCDTSNFWWLHVYYRLKFDREFSSVSQAFCTSIYICSIVSSILFQAAIPCFWQFGLLKLKPWRALWSIQLILLRFSPCSLLLSVACLEIVSLDLSSPCILCGWLPAAFLEVLQSFEEALQLKEFDDPSGLIVWFVSFHSEYLLIDLQLMSGGFLICFSFYTSFCEGNLSGRAVSGCIRLQFLVFLRGRLINLLNSTLNILSCQLQPKGISGSLFVSGGSDTRGPLLTRGL</sequence>
<dbReference type="EMBL" id="CM044701">
    <property type="protein sequence ID" value="KAI5681391.1"/>
    <property type="molecule type" value="Genomic_DNA"/>
</dbReference>
<dbReference type="Proteomes" id="UP001060085">
    <property type="component" value="Linkage Group LG01"/>
</dbReference>
<protein>
    <submittedName>
        <fullName evidence="1">Uncharacterized protein</fullName>
    </submittedName>
</protein>
<name>A0ACC0C8Z0_CATRO</name>
<evidence type="ECO:0000313" key="1">
    <source>
        <dbReference type="EMBL" id="KAI5681391.1"/>
    </source>
</evidence>
<accession>A0ACC0C8Z0</accession>
<comment type="caution">
    <text evidence="1">The sequence shown here is derived from an EMBL/GenBank/DDBJ whole genome shotgun (WGS) entry which is preliminary data.</text>
</comment>